<accession>A0AA47I816</accession>
<gene>
    <name evidence="1" type="ORF">LL038_24955</name>
</gene>
<reference evidence="1" key="1">
    <citation type="submission" date="2021-11" db="EMBL/GenBank/DDBJ databases">
        <title>Clostridia strains as spoilage organisms.</title>
        <authorList>
            <person name="Wambui J."/>
            <person name="Stevens M.J.A."/>
            <person name="Stephan R."/>
        </authorList>
    </citation>
    <scope>NUCLEOTIDE SEQUENCE</scope>
    <source>
        <strain evidence="1">CF009</strain>
        <plasmid evidence="1">pCF009-a</plasmid>
    </source>
</reference>
<dbReference type="Proteomes" id="UP001164733">
    <property type="component" value="Plasmid pCF009-a"/>
</dbReference>
<evidence type="ECO:0000313" key="2">
    <source>
        <dbReference type="Proteomes" id="UP001164733"/>
    </source>
</evidence>
<sequence>MTNKFDKAIQNRSFEILDSGKKQKTEDVVVSVENKALKQTGFNLEDIIEKTSKNFKNKTYYLETNATNEIKKIAKNQKISESKLVNDILKHVLGIK</sequence>
<keyword evidence="1" id="KW-0614">Plasmid</keyword>
<organism evidence="1 2">
    <name type="scientific">Clostridium estertheticum</name>
    <dbReference type="NCBI Taxonomy" id="238834"/>
    <lineage>
        <taxon>Bacteria</taxon>
        <taxon>Bacillati</taxon>
        <taxon>Bacillota</taxon>
        <taxon>Clostridia</taxon>
        <taxon>Eubacteriales</taxon>
        <taxon>Clostridiaceae</taxon>
        <taxon>Clostridium</taxon>
    </lineage>
</organism>
<dbReference type="RefSeq" id="WP_216127961.1">
    <property type="nucleotide sequence ID" value="NZ_CP086240.1"/>
</dbReference>
<dbReference type="EMBL" id="CP086240">
    <property type="protein sequence ID" value="WAG63277.1"/>
    <property type="molecule type" value="Genomic_DNA"/>
</dbReference>
<proteinExistence type="predicted"/>
<protein>
    <submittedName>
        <fullName evidence="1">Uncharacterized protein</fullName>
    </submittedName>
</protein>
<name>A0AA47I816_9CLOT</name>
<evidence type="ECO:0000313" key="1">
    <source>
        <dbReference type="EMBL" id="WAG63277.1"/>
    </source>
</evidence>
<dbReference type="AlphaFoldDB" id="A0AA47I816"/>
<geneLocation type="plasmid" evidence="1 2">
    <name>pCF009-a</name>
</geneLocation>